<keyword evidence="1" id="KW-0175">Coiled coil</keyword>
<protein>
    <recommendedName>
        <fullName evidence="4">DUF2959 domain-containing protein</fullName>
    </recommendedName>
</protein>
<evidence type="ECO:0000313" key="3">
    <source>
        <dbReference type="Proteomes" id="UP000287853"/>
    </source>
</evidence>
<name>A0A3S3UAB8_9BACT</name>
<dbReference type="Proteomes" id="UP000287853">
    <property type="component" value="Unassembled WGS sequence"/>
</dbReference>
<gene>
    <name evidence="2" type="ORF">H206_00653</name>
</gene>
<feature type="coiled-coil region" evidence="1">
    <location>
        <begin position="98"/>
        <end position="148"/>
    </location>
</feature>
<evidence type="ECO:0000256" key="1">
    <source>
        <dbReference type="SAM" id="Coils"/>
    </source>
</evidence>
<proteinExistence type="predicted"/>
<dbReference type="AlphaFoldDB" id="A0A3S3UAB8"/>
<dbReference type="Pfam" id="PF11172">
    <property type="entry name" value="DUF2959"/>
    <property type="match status" value="1"/>
</dbReference>
<keyword evidence="3" id="KW-1185">Reference proteome</keyword>
<accession>A0A3S3UAB8</accession>
<comment type="caution">
    <text evidence="2">The sequence shown here is derived from an EMBL/GenBank/DDBJ whole genome shotgun (WGS) entry which is preliminary data.</text>
</comment>
<reference evidence="2 3" key="1">
    <citation type="submission" date="2017-01" db="EMBL/GenBank/DDBJ databases">
        <title>The cable genome- insights into the physiology and evolution of filamentous bacteria capable of sulfide oxidation via long distance electron transfer.</title>
        <authorList>
            <person name="Schreiber L."/>
            <person name="Bjerg J.T."/>
            <person name="Boggild A."/>
            <person name="Van De Vossenberg J."/>
            <person name="Meysman F."/>
            <person name="Nielsen L.P."/>
            <person name="Schramm A."/>
            <person name="Kjeldsen K.U."/>
        </authorList>
    </citation>
    <scope>NUCLEOTIDE SEQUENCE [LARGE SCALE GENOMIC DNA]</scope>
    <source>
        <strain evidence="2">MCF</strain>
    </source>
</reference>
<sequence>MIPLFFITLLLTSCSTAYYSAMEKVGVHKRDIMVDRVEGARDAQEEAQEEFKSALEQFASVVALKETDLKVAYDKLNAEYLDCEQASEKVSTRIDKVEKVSEDLFEEWEDELELYENRTYRATSKRQLRETKSRYRDLLASMRAAERSMAPVLETFEDNVLFLKHNLNAQAIGSLQAEFDGLEKDIEVLIKRMNEAIKESNAFIAQMEQS</sequence>
<organism evidence="2 3">
    <name type="scientific">Candidatus Electrothrix aarhusensis</name>
    <dbReference type="NCBI Taxonomy" id="1859131"/>
    <lineage>
        <taxon>Bacteria</taxon>
        <taxon>Pseudomonadati</taxon>
        <taxon>Thermodesulfobacteriota</taxon>
        <taxon>Desulfobulbia</taxon>
        <taxon>Desulfobulbales</taxon>
        <taxon>Desulfobulbaceae</taxon>
        <taxon>Candidatus Electrothrix</taxon>
    </lineage>
</organism>
<dbReference type="InterPro" id="IPR021342">
    <property type="entry name" value="DUF2959"/>
</dbReference>
<evidence type="ECO:0008006" key="4">
    <source>
        <dbReference type="Google" id="ProtNLM"/>
    </source>
</evidence>
<dbReference type="EMBL" id="MTKO01000073">
    <property type="protein sequence ID" value="RWX45763.1"/>
    <property type="molecule type" value="Genomic_DNA"/>
</dbReference>
<feature type="coiled-coil region" evidence="1">
    <location>
        <begin position="172"/>
        <end position="199"/>
    </location>
</feature>
<evidence type="ECO:0000313" key="2">
    <source>
        <dbReference type="EMBL" id="RWX45763.1"/>
    </source>
</evidence>